<dbReference type="AlphaFoldDB" id="A0AA41Z8N7"/>
<dbReference type="EMBL" id="JANFAV010000005">
    <property type="protein sequence ID" value="MCW6534944.1"/>
    <property type="molecule type" value="Genomic_DNA"/>
</dbReference>
<keyword evidence="1" id="KW-0472">Membrane</keyword>
<organism evidence="2 3">
    <name type="scientific">Sphingomonas lycopersici</name>
    <dbReference type="NCBI Taxonomy" id="2951807"/>
    <lineage>
        <taxon>Bacteria</taxon>
        <taxon>Pseudomonadati</taxon>
        <taxon>Pseudomonadota</taxon>
        <taxon>Alphaproteobacteria</taxon>
        <taxon>Sphingomonadales</taxon>
        <taxon>Sphingomonadaceae</taxon>
        <taxon>Sphingomonas</taxon>
    </lineage>
</organism>
<proteinExistence type="predicted"/>
<keyword evidence="3" id="KW-1185">Reference proteome</keyword>
<gene>
    <name evidence="2" type="ORF">NEE01_09115</name>
</gene>
<name>A0AA41Z8N7_9SPHN</name>
<keyword evidence="1" id="KW-0812">Transmembrane</keyword>
<evidence type="ECO:0000313" key="3">
    <source>
        <dbReference type="Proteomes" id="UP001165565"/>
    </source>
</evidence>
<dbReference type="Proteomes" id="UP001165565">
    <property type="component" value="Unassembled WGS sequence"/>
</dbReference>
<feature type="transmembrane region" description="Helical" evidence="1">
    <location>
        <begin position="23"/>
        <end position="41"/>
    </location>
</feature>
<evidence type="ECO:0000313" key="2">
    <source>
        <dbReference type="EMBL" id="MCW6534944.1"/>
    </source>
</evidence>
<reference evidence="2" key="1">
    <citation type="submission" date="2022-06" db="EMBL/GenBank/DDBJ databases">
        <title>Sphingomonas sp. nov. isolated from rhizosphere soil of tomato.</title>
        <authorList>
            <person name="Dong H."/>
            <person name="Gao R."/>
        </authorList>
    </citation>
    <scope>NUCLEOTIDE SEQUENCE</scope>
    <source>
        <strain evidence="2">MMSM24</strain>
    </source>
</reference>
<comment type="caution">
    <text evidence="2">The sequence shown here is derived from an EMBL/GenBank/DDBJ whole genome shotgun (WGS) entry which is preliminary data.</text>
</comment>
<sequence>MTQDGRLVGMPEPDEKRRDDRRAFFAAAVGAAAIGAGALIFSDPVSAQTVADADVLNYLLNLEYLQANYYGYAVNGAGLGTSDTQSGAATPTAGGNVTPGAKVTFADAYIAAYAKEMATVTLNQVRFLRTTLSTAAVAQPAIDLGNGATNAFSAMAQAAGLVAANTAFDPYANELNFLLGAFFLQDVVASAYQGAVALLGSKTFLEAAAGLMAANAHHAALVRTTLYQMSSANAAILGSVDSISNYRDSIDGGSDDDQGIREVSSGNGPLANIAPVDGNACTFARSYGTVLNILFLNRTAVTKGGFFPAGVNGTITTSAAS</sequence>
<dbReference type="PANTHER" id="PTHR31694:SF26">
    <property type="entry name" value="OS05G0151100 PROTEIN"/>
    <property type="match status" value="1"/>
</dbReference>
<accession>A0AA41Z8N7</accession>
<dbReference type="InterPro" id="IPR052965">
    <property type="entry name" value="Pigment-catalase-like"/>
</dbReference>
<dbReference type="PANTHER" id="PTHR31694">
    <property type="entry name" value="DESICCATION-LIKE PROTEIN"/>
    <property type="match status" value="1"/>
</dbReference>
<evidence type="ECO:0000256" key="1">
    <source>
        <dbReference type="SAM" id="Phobius"/>
    </source>
</evidence>
<dbReference type="RefSeq" id="WP_265268731.1">
    <property type="nucleotide sequence ID" value="NZ_JANFAU010000007.1"/>
</dbReference>
<dbReference type="Pfam" id="PF13668">
    <property type="entry name" value="Ferritin_2"/>
    <property type="match status" value="1"/>
</dbReference>
<keyword evidence="1" id="KW-1133">Transmembrane helix</keyword>
<protein>
    <submittedName>
        <fullName evidence="2">Ferritin-like domain-containing protein</fullName>
    </submittedName>
</protein>